<accession>A0AB74CTY7</accession>
<evidence type="ECO:0000256" key="1">
    <source>
        <dbReference type="SAM" id="MobiDB-lite"/>
    </source>
</evidence>
<evidence type="ECO:0000313" key="3">
    <source>
        <dbReference type="EMBL" id="RMZ48541.1"/>
    </source>
</evidence>
<dbReference type="AlphaFoldDB" id="A0AB74CTY7"/>
<keyword evidence="2" id="KW-1133">Transmembrane helix</keyword>
<feature type="transmembrane region" description="Helical" evidence="2">
    <location>
        <begin position="207"/>
        <end position="226"/>
    </location>
</feature>
<feature type="region of interest" description="Disordered" evidence="1">
    <location>
        <begin position="1"/>
        <end position="24"/>
    </location>
</feature>
<evidence type="ECO:0000313" key="4">
    <source>
        <dbReference type="Proteomes" id="UP000275480"/>
    </source>
</evidence>
<dbReference type="EMBL" id="QQZZ01000009">
    <property type="protein sequence ID" value="RMZ48541.1"/>
    <property type="molecule type" value="Genomic_DNA"/>
</dbReference>
<reference evidence="3 4" key="1">
    <citation type="submission" date="2018-07" db="EMBL/GenBank/DDBJ databases">
        <title>Identification of spontaneous genetic mutation associated with occurrence of a yellow conidial color mutant of Aspergillus flavus.</title>
        <authorList>
            <person name="Chang P.-K."/>
            <person name="Mack B.M."/>
            <person name="Scharfenstein L."/>
            <person name="Gilbert M.K."/>
        </authorList>
    </citation>
    <scope>NUCLEOTIDE SEQUENCE [LARGE SCALE GENOMIC DNA]</scope>
    <source>
        <strain evidence="3 4">CA14</strain>
    </source>
</reference>
<organism evidence="3 4">
    <name type="scientific">Aspergillus flavus</name>
    <dbReference type="NCBI Taxonomy" id="5059"/>
    <lineage>
        <taxon>Eukaryota</taxon>
        <taxon>Fungi</taxon>
        <taxon>Dikarya</taxon>
        <taxon>Ascomycota</taxon>
        <taxon>Pezizomycotina</taxon>
        <taxon>Eurotiomycetes</taxon>
        <taxon>Eurotiomycetidae</taxon>
        <taxon>Eurotiales</taxon>
        <taxon>Aspergillaceae</taxon>
        <taxon>Aspergillus</taxon>
        <taxon>Aspergillus subgen. Circumdati</taxon>
    </lineage>
</organism>
<dbReference type="Proteomes" id="UP000275480">
    <property type="component" value="Unassembled WGS sequence"/>
</dbReference>
<feature type="transmembrane region" description="Helical" evidence="2">
    <location>
        <begin position="172"/>
        <end position="195"/>
    </location>
</feature>
<evidence type="ECO:0000256" key="2">
    <source>
        <dbReference type="SAM" id="Phobius"/>
    </source>
</evidence>
<name>A0AB74CTY7_ASPFL</name>
<protein>
    <recommendedName>
        <fullName evidence="5">t-SNARE coiled-coil homology domain-containing protein</fullName>
    </recommendedName>
</protein>
<evidence type="ECO:0008006" key="5">
    <source>
        <dbReference type="Google" id="ProtNLM"/>
    </source>
</evidence>
<comment type="caution">
    <text evidence="3">The sequence shown here is derived from an EMBL/GenBank/DDBJ whole genome shotgun (WGS) entry which is preliminary data.</text>
</comment>
<keyword evidence="2" id="KW-0812">Transmembrane</keyword>
<sequence>MASSSTEGLLPADGNLTSYDQREDGNMMEMVEVVVDRAKNDLNETGRNILADVSQSVDDSLEQVNQAKDDTLAQVNRVRDDTLMQVNRAAQAVQAVQAAQPVQPAQSQAAQPAICACSSFADKTQKRKKDSNMFLHSRRLQPRARWSKLYMPKPSSKRYRVLQIAITSRNSWIPIFCGILLAIFTFVLPFTGVILQELNDIKHQTIVPRLGIILGLLAFAMVWIYYDNVAVHRRAAWRFEVDVTHPDTLPSPAFVIAIGYGDAAFAQFRRTPHSGILTKCFWPEYDKSCPTNFSDVIKSFNSSIYGQLWYLSYRPNSTREEYSNLSQKHILQVFTSWDSASISYHYNTTAPQLPYYYYAIFDSNLDFEKGLECGLITLREMPAIGSNSFAITASYYDDALNVLYPNSSSSACAELGHHLYQFDTSLSSTGGYNYTACDANEQEACISQY</sequence>
<proteinExistence type="predicted"/>
<keyword evidence="2" id="KW-0472">Membrane</keyword>
<gene>
    <name evidence="3" type="ORF">CA14_009457</name>
</gene>